<dbReference type="AlphaFoldDB" id="A0A432WB65"/>
<dbReference type="Proteomes" id="UP000288405">
    <property type="component" value="Unassembled WGS sequence"/>
</dbReference>
<dbReference type="RefSeq" id="WP_126777665.1">
    <property type="nucleotide sequence ID" value="NZ_PIPM01000016.1"/>
</dbReference>
<gene>
    <name evidence="1" type="ORF">CWE11_10930</name>
</gene>
<reference evidence="1 2" key="1">
    <citation type="journal article" date="2011" name="Front. Microbiol.">
        <title>Genomic signatures of strain selection and enhancement in Bacillus atrophaeus var. globigii, a historical biowarfare simulant.</title>
        <authorList>
            <person name="Gibbons H.S."/>
            <person name="Broomall S.M."/>
            <person name="McNew L.A."/>
            <person name="Daligault H."/>
            <person name="Chapman C."/>
            <person name="Bruce D."/>
            <person name="Karavis M."/>
            <person name="Krepps M."/>
            <person name="McGregor P.A."/>
            <person name="Hong C."/>
            <person name="Park K.H."/>
            <person name="Akmal A."/>
            <person name="Feldman A."/>
            <person name="Lin J.S."/>
            <person name="Chang W.E."/>
            <person name="Higgs B.W."/>
            <person name="Demirev P."/>
            <person name="Lindquist J."/>
            <person name="Liem A."/>
            <person name="Fochler E."/>
            <person name="Read T.D."/>
            <person name="Tapia R."/>
            <person name="Johnson S."/>
            <person name="Bishop-Lilly K.A."/>
            <person name="Detter C."/>
            <person name="Han C."/>
            <person name="Sozhamannan S."/>
            <person name="Rosenzweig C.N."/>
            <person name="Skowronski E.W."/>
        </authorList>
    </citation>
    <scope>NUCLEOTIDE SEQUENCE [LARGE SCALE GENOMIC DNA]</scope>
    <source>
        <strain evidence="1 2">GYP-17</strain>
    </source>
</reference>
<proteinExistence type="predicted"/>
<name>A0A432WB65_9GAMM</name>
<organism evidence="1 2">
    <name type="scientific">Aliidiomarina sanyensis</name>
    <dbReference type="NCBI Taxonomy" id="1249555"/>
    <lineage>
        <taxon>Bacteria</taxon>
        <taxon>Pseudomonadati</taxon>
        <taxon>Pseudomonadota</taxon>
        <taxon>Gammaproteobacteria</taxon>
        <taxon>Alteromonadales</taxon>
        <taxon>Idiomarinaceae</taxon>
        <taxon>Aliidiomarina</taxon>
    </lineage>
</organism>
<comment type="caution">
    <text evidence="1">The sequence shown here is derived from an EMBL/GenBank/DDBJ whole genome shotgun (WGS) entry which is preliminary data.</text>
</comment>
<dbReference type="EMBL" id="PIPM01000016">
    <property type="protein sequence ID" value="RUO28215.1"/>
    <property type="molecule type" value="Genomic_DNA"/>
</dbReference>
<keyword evidence="2" id="KW-1185">Reference proteome</keyword>
<evidence type="ECO:0000313" key="2">
    <source>
        <dbReference type="Proteomes" id="UP000288405"/>
    </source>
</evidence>
<sequence>MSIKLYEFETFSGIVTRLAIDTEWKDEHFSSLSEFCKELNEYFAYSESYLRDAKGCHIEAALRRIAELVPPMKLGEGLNNYGVSVEFYRYFGEEAYPNLDGSKGIYFISTSACPEDFEVELNEVKELSKDELKSNLPTGNF</sequence>
<evidence type="ECO:0000313" key="1">
    <source>
        <dbReference type="EMBL" id="RUO28215.1"/>
    </source>
</evidence>
<accession>A0A432WB65</accession>
<protein>
    <submittedName>
        <fullName evidence="1">Uncharacterized protein</fullName>
    </submittedName>
</protein>